<evidence type="ECO:0000313" key="2">
    <source>
        <dbReference type="Proteomes" id="UP000017836"/>
    </source>
</evidence>
<dbReference type="EMBL" id="KI394195">
    <property type="protein sequence ID" value="ERN04584.1"/>
    <property type="molecule type" value="Genomic_DNA"/>
</dbReference>
<dbReference type="AlphaFoldDB" id="W1PA64"/>
<dbReference type="Gramene" id="ERN04584">
    <property type="protein sequence ID" value="ERN04584"/>
    <property type="gene ID" value="AMTR_s00075p00087730"/>
</dbReference>
<evidence type="ECO:0000313" key="1">
    <source>
        <dbReference type="EMBL" id="ERN04584.1"/>
    </source>
</evidence>
<gene>
    <name evidence="1" type="ORF">AMTR_s00075p00087730</name>
</gene>
<reference evidence="2" key="1">
    <citation type="journal article" date="2013" name="Science">
        <title>The Amborella genome and the evolution of flowering plants.</title>
        <authorList>
            <consortium name="Amborella Genome Project"/>
        </authorList>
    </citation>
    <scope>NUCLEOTIDE SEQUENCE [LARGE SCALE GENOMIC DNA]</scope>
</reference>
<organism evidence="1 2">
    <name type="scientific">Amborella trichopoda</name>
    <dbReference type="NCBI Taxonomy" id="13333"/>
    <lineage>
        <taxon>Eukaryota</taxon>
        <taxon>Viridiplantae</taxon>
        <taxon>Streptophyta</taxon>
        <taxon>Embryophyta</taxon>
        <taxon>Tracheophyta</taxon>
        <taxon>Spermatophyta</taxon>
        <taxon>Magnoliopsida</taxon>
        <taxon>Amborellales</taxon>
        <taxon>Amborellaceae</taxon>
        <taxon>Amborella</taxon>
    </lineage>
</organism>
<keyword evidence="2" id="KW-1185">Reference proteome</keyword>
<proteinExistence type="predicted"/>
<dbReference type="HOGENOM" id="CLU_2472103_0_0_1"/>
<accession>W1PA64</accession>
<sequence length="88" mass="9904">MAVRHVREGEDESRGSGWGRCEMLVVAGYGTVARDESCKSRWWEMRRSEMMNSAGGGWKRMAEEQRRRKVRDWAKTAASVGRLVAGGG</sequence>
<name>W1PA64_AMBTC</name>
<protein>
    <submittedName>
        <fullName evidence="1">Uncharacterized protein</fullName>
    </submittedName>
</protein>
<dbReference type="Proteomes" id="UP000017836">
    <property type="component" value="Unassembled WGS sequence"/>
</dbReference>